<dbReference type="AlphaFoldDB" id="A0A8B9TC47"/>
<name>A0A8B9TC47_ANAPL</name>
<evidence type="ECO:0000256" key="4">
    <source>
        <dbReference type="ARBA" id="ARBA00022840"/>
    </source>
</evidence>
<evidence type="ECO:0000259" key="5">
    <source>
        <dbReference type="Pfam" id="PF13086"/>
    </source>
</evidence>
<accession>A0A8B9TC47</accession>
<dbReference type="InterPro" id="IPR050534">
    <property type="entry name" value="Coronavir_polyprotein_1ab"/>
</dbReference>
<sequence length="503" mass="57262">MYSIGTLHDHSIALFETQMWQDMLTAIRSENFESLATLLQKSRKLYKRQVGWVRKSECSHYAEITLELSAGDTLQFQLTTDVFRGFLVPFVQLWCVAPGFDVCLQHTEKPIDCFSAYATLPSKDKYKHTAEYSKVWMPMSAMESASCAVAENDSIVIHDVKITWAKQRTSKGQLQGTFCLNKSFLDECSIEVDFNHCYLCIRLSGLKNMSLNNKDKSENKLVVDPDTYTWVAHGVTEEFNDNQKSDRTGLNTLNFYINYMSMENVPAEISQPSASFTVELIPKMLPDIRKENAIWRLQHASELAKSIALGHEPPKKGRSVTKSKLLQQKSFDLPGSKRKLNDSQRQAILNALKKPFTLIQGPPGTGKTVVGSHIVYWFHKLNEETSKNEQVPPSDKNKPQKRKCILYCGPSNKSVDVVAGNYLLALTSLANVTSPCRHVWCAALEKKLLGSLWGRYLCIVSLFREIILHHRIRRPQNPFWQVICSFDTRVKEGKEITEAEIKR</sequence>
<evidence type="ECO:0000256" key="3">
    <source>
        <dbReference type="ARBA" id="ARBA00022806"/>
    </source>
</evidence>
<dbReference type="PANTHER" id="PTHR43788">
    <property type="entry name" value="DNA2/NAM7 HELICASE FAMILY MEMBER"/>
    <property type="match status" value="1"/>
</dbReference>
<evidence type="ECO:0000256" key="1">
    <source>
        <dbReference type="ARBA" id="ARBA00022741"/>
    </source>
</evidence>
<keyword evidence="4" id="KW-0067">ATP-binding</keyword>
<reference evidence="6" key="2">
    <citation type="submission" date="2025-08" db="UniProtKB">
        <authorList>
            <consortium name="Ensembl"/>
        </authorList>
    </citation>
    <scope>IDENTIFICATION</scope>
</reference>
<protein>
    <recommendedName>
        <fullName evidence="5">DNA2/NAM7 helicase helicase domain-containing protein</fullName>
    </recommendedName>
</protein>
<organism evidence="6 7">
    <name type="scientific">Anas platyrhynchos</name>
    <name type="common">Mallard</name>
    <name type="synonym">Anas boschas</name>
    <dbReference type="NCBI Taxonomy" id="8839"/>
    <lineage>
        <taxon>Eukaryota</taxon>
        <taxon>Metazoa</taxon>
        <taxon>Chordata</taxon>
        <taxon>Craniata</taxon>
        <taxon>Vertebrata</taxon>
        <taxon>Euteleostomi</taxon>
        <taxon>Archelosauria</taxon>
        <taxon>Archosauria</taxon>
        <taxon>Dinosauria</taxon>
        <taxon>Saurischia</taxon>
        <taxon>Theropoda</taxon>
        <taxon>Coelurosauria</taxon>
        <taxon>Aves</taxon>
        <taxon>Neognathae</taxon>
        <taxon>Galloanserae</taxon>
        <taxon>Anseriformes</taxon>
        <taxon>Anatidae</taxon>
        <taxon>Anatinae</taxon>
        <taxon>Anas</taxon>
    </lineage>
</organism>
<dbReference type="GO" id="GO:0016787">
    <property type="term" value="F:hydrolase activity"/>
    <property type="evidence" value="ECO:0007669"/>
    <property type="project" value="UniProtKB-KW"/>
</dbReference>
<dbReference type="InterPro" id="IPR027417">
    <property type="entry name" value="P-loop_NTPase"/>
</dbReference>
<keyword evidence="3" id="KW-0347">Helicase</keyword>
<dbReference type="Pfam" id="PF13086">
    <property type="entry name" value="AAA_11"/>
    <property type="match status" value="1"/>
</dbReference>
<evidence type="ECO:0000313" key="7">
    <source>
        <dbReference type="Proteomes" id="UP000694400"/>
    </source>
</evidence>
<dbReference type="Proteomes" id="UP000694400">
    <property type="component" value="Chromosome 16"/>
</dbReference>
<dbReference type="PANTHER" id="PTHR43788:SF16">
    <property type="entry name" value="HELICASE WITH ZINC FINGER 2"/>
    <property type="match status" value="1"/>
</dbReference>
<evidence type="ECO:0000256" key="2">
    <source>
        <dbReference type="ARBA" id="ARBA00022801"/>
    </source>
</evidence>
<reference evidence="6" key="3">
    <citation type="submission" date="2025-09" db="UniProtKB">
        <authorList>
            <consortium name="Ensembl"/>
        </authorList>
    </citation>
    <scope>IDENTIFICATION</scope>
</reference>
<reference evidence="6" key="1">
    <citation type="submission" date="2019-08" db="EMBL/GenBank/DDBJ databases">
        <title>Three high-quality genomes provides insights into domestication of ducks.</title>
        <authorList>
            <person name="Hou Z.C."/>
            <person name="Zhu F."/>
            <person name="Yin Z.T."/>
            <person name="Zhang F."/>
        </authorList>
    </citation>
    <scope>NUCLEOTIDE SEQUENCE [LARGE SCALE GENOMIC DNA]</scope>
</reference>
<dbReference type="Gene3D" id="3.40.50.300">
    <property type="entry name" value="P-loop containing nucleotide triphosphate hydrolases"/>
    <property type="match status" value="1"/>
</dbReference>
<keyword evidence="2" id="KW-0378">Hydrolase</keyword>
<proteinExistence type="predicted"/>
<keyword evidence="1" id="KW-0547">Nucleotide-binding</keyword>
<dbReference type="GO" id="GO:0005524">
    <property type="term" value="F:ATP binding"/>
    <property type="evidence" value="ECO:0007669"/>
    <property type="project" value="UniProtKB-KW"/>
</dbReference>
<dbReference type="Ensembl" id="ENSAPLT00020019803.1">
    <property type="protein sequence ID" value="ENSAPLP00020018317.1"/>
    <property type="gene ID" value="ENSAPLG00020013054.1"/>
</dbReference>
<dbReference type="InterPro" id="IPR041677">
    <property type="entry name" value="DNA2/NAM7_AAA_11"/>
</dbReference>
<evidence type="ECO:0000313" key="6">
    <source>
        <dbReference type="Ensembl" id="ENSAPLP00020018317.1"/>
    </source>
</evidence>
<feature type="domain" description="DNA2/NAM7 helicase helicase" evidence="5">
    <location>
        <begin position="339"/>
        <end position="423"/>
    </location>
</feature>
<dbReference type="GO" id="GO:0043139">
    <property type="term" value="F:5'-3' DNA helicase activity"/>
    <property type="evidence" value="ECO:0007669"/>
    <property type="project" value="TreeGrafter"/>
</dbReference>
<dbReference type="SUPFAM" id="SSF52540">
    <property type="entry name" value="P-loop containing nucleoside triphosphate hydrolases"/>
    <property type="match status" value="1"/>
</dbReference>